<evidence type="ECO:0000313" key="2">
    <source>
        <dbReference type="Proteomes" id="UP000001596"/>
    </source>
</evidence>
<evidence type="ECO:0000313" key="1">
    <source>
        <dbReference type="EMBL" id="ACM39407.1"/>
    </source>
</evidence>
<sequence length="103" mass="11180">MLHDFPMFHSDNITFFISGFVAIYCLKDSETALRCGLNLEIVRAAAAISSLGNLALISCWRSTVDTRLLAISSPFLASLTTLRMLRSVRRSNSEGNAIAKGAA</sequence>
<dbReference type="EMBL" id="CP000636">
    <property type="protein sequence ID" value="ACM39407.1"/>
    <property type="molecule type" value="Genomic_DNA"/>
</dbReference>
<gene>
    <name evidence="1" type="ordered locus">Avi_9074</name>
</gene>
<dbReference type="AlphaFoldDB" id="B9K3F9"/>
<name>B9K3F9_ALLAM</name>
<dbReference type="HOGENOM" id="CLU_2257760_0_0_5"/>
<accession>B9K3F9</accession>
<geneLocation type="plasmid" evidence="1 2">
    <name>pAtS4c</name>
</geneLocation>
<dbReference type="Proteomes" id="UP000001596">
    <property type="component" value="Plasmid pAtS4c"/>
</dbReference>
<organism evidence="1 2">
    <name type="scientific">Allorhizobium ampelinum (strain ATCC BAA-846 / DSM 112012 / S4)</name>
    <name type="common">Agrobacterium vitis (strain S4)</name>
    <dbReference type="NCBI Taxonomy" id="311402"/>
    <lineage>
        <taxon>Bacteria</taxon>
        <taxon>Pseudomonadati</taxon>
        <taxon>Pseudomonadota</taxon>
        <taxon>Alphaproteobacteria</taxon>
        <taxon>Hyphomicrobiales</taxon>
        <taxon>Rhizobiaceae</taxon>
        <taxon>Rhizobium/Agrobacterium group</taxon>
        <taxon>Allorhizobium</taxon>
        <taxon>Allorhizobium ampelinum</taxon>
    </lineage>
</organism>
<dbReference type="KEGG" id="avi:Avi_9074"/>
<proteinExistence type="predicted"/>
<keyword evidence="1" id="KW-0614">Plasmid</keyword>
<protein>
    <submittedName>
        <fullName evidence="1">Uncharacterized protein</fullName>
    </submittedName>
</protein>
<reference evidence="1 2" key="1">
    <citation type="journal article" date="2009" name="J. Bacteriol.">
        <title>Genome sequences of three Agrobacterium biovars help elucidate the evolution of multichromosome genomes in bacteria.</title>
        <authorList>
            <person name="Slater S.C."/>
            <person name="Goldman B.S."/>
            <person name="Goodner B."/>
            <person name="Setubal J.C."/>
            <person name="Farrand S.K."/>
            <person name="Nester E.W."/>
            <person name="Burr T.J."/>
            <person name="Banta L."/>
            <person name="Dickerman A.W."/>
            <person name="Paulsen I."/>
            <person name="Otten L."/>
            <person name="Suen G."/>
            <person name="Welch R."/>
            <person name="Almeida N.F."/>
            <person name="Arnold F."/>
            <person name="Burton O.T."/>
            <person name="Du Z."/>
            <person name="Ewing A."/>
            <person name="Godsy E."/>
            <person name="Heisel S."/>
            <person name="Houmiel K.L."/>
            <person name="Jhaveri J."/>
            <person name="Lu J."/>
            <person name="Miller N.M."/>
            <person name="Norton S."/>
            <person name="Chen Q."/>
            <person name="Phoolcharoen W."/>
            <person name="Ohlin V."/>
            <person name="Ondrusek D."/>
            <person name="Pride N."/>
            <person name="Stricklin S.L."/>
            <person name="Sun J."/>
            <person name="Wheeler C."/>
            <person name="Wilson L."/>
            <person name="Zhu H."/>
            <person name="Wood D.W."/>
        </authorList>
    </citation>
    <scope>NUCLEOTIDE SEQUENCE [LARGE SCALE GENOMIC DNA]</scope>
    <source>
        <strain evidence="2">S4 / ATCC BAA-846</strain>
        <plasmid evidence="1 2">pAtS4c</plasmid>
    </source>
</reference>
<keyword evidence="2" id="KW-1185">Reference proteome</keyword>